<dbReference type="SUPFAM" id="SSF103473">
    <property type="entry name" value="MFS general substrate transporter"/>
    <property type="match status" value="1"/>
</dbReference>
<keyword evidence="6 7" id="KW-0472">Membrane</keyword>
<evidence type="ECO:0000256" key="3">
    <source>
        <dbReference type="ARBA" id="ARBA00022475"/>
    </source>
</evidence>
<comment type="caution">
    <text evidence="9">The sequence shown here is derived from an EMBL/GenBank/DDBJ whole genome shotgun (WGS) entry which is preliminary data.</text>
</comment>
<dbReference type="Gene3D" id="1.20.1250.20">
    <property type="entry name" value="MFS general substrate transporter like domains"/>
    <property type="match status" value="1"/>
</dbReference>
<reference evidence="10" key="1">
    <citation type="journal article" date="2019" name="Int. J. Syst. Evol. Microbiol.">
        <title>The Global Catalogue of Microorganisms (GCM) 10K type strain sequencing project: providing services to taxonomists for standard genome sequencing and annotation.</title>
        <authorList>
            <consortium name="The Broad Institute Genomics Platform"/>
            <consortium name="The Broad Institute Genome Sequencing Center for Infectious Disease"/>
            <person name="Wu L."/>
            <person name="Ma J."/>
        </authorList>
    </citation>
    <scope>NUCLEOTIDE SEQUENCE [LARGE SCALE GENOMIC DNA]</scope>
    <source>
        <strain evidence="10">CGMCC 1.1927</strain>
    </source>
</reference>
<feature type="transmembrane region" description="Helical" evidence="7">
    <location>
        <begin position="360"/>
        <end position="382"/>
    </location>
</feature>
<feature type="transmembrane region" description="Helical" evidence="7">
    <location>
        <begin position="158"/>
        <end position="181"/>
    </location>
</feature>
<dbReference type="InterPro" id="IPR036259">
    <property type="entry name" value="MFS_trans_sf"/>
</dbReference>
<evidence type="ECO:0000256" key="2">
    <source>
        <dbReference type="ARBA" id="ARBA00022448"/>
    </source>
</evidence>
<protein>
    <submittedName>
        <fullName evidence="9">MFS transporter</fullName>
    </submittedName>
</protein>
<proteinExistence type="predicted"/>
<evidence type="ECO:0000259" key="8">
    <source>
        <dbReference type="PROSITE" id="PS50850"/>
    </source>
</evidence>
<dbReference type="RefSeq" id="WP_188812565.1">
    <property type="nucleotide sequence ID" value="NZ_BAAAWV010000001.1"/>
</dbReference>
<keyword evidence="10" id="KW-1185">Reference proteome</keyword>
<evidence type="ECO:0000313" key="9">
    <source>
        <dbReference type="EMBL" id="GGH05423.1"/>
    </source>
</evidence>
<evidence type="ECO:0000313" key="10">
    <source>
        <dbReference type="Proteomes" id="UP000596938"/>
    </source>
</evidence>
<feature type="domain" description="Major facilitator superfamily (MFS) profile" evidence="8">
    <location>
        <begin position="24"/>
        <end position="414"/>
    </location>
</feature>
<dbReference type="PANTHER" id="PTHR23513">
    <property type="entry name" value="INTEGRAL MEMBRANE EFFLUX PROTEIN-RELATED"/>
    <property type="match status" value="1"/>
</dbReference>
<comment type="subcellular location">
    <subcellularLocation>
        <location evidence="1">Cell membrane</location>
        <topology evidence="1">Multi-pass membrane protein</topology>
    </subcellularLocation>
</comment>
<feature type="transmembrane region" description="Helical" evidence="7">
    <location>
        <begin position="302"/>
        <end position="320"/>
    </location>
</feature>
<dbReference type="EMBL" id="BMKU01000011">
    <property type="protein sequence ID" value="GGH05423.1"/>
    <property type="molecule type" value="Genomic_DNA"/>
</dbReference>
<gene>
    <name evidence="9" type="ORF">GCM10011577_32100</name>
</gene>
<feature type="transmembrane region" description="Helical" evidence="7">
    <location>
        <begin position="274"/>
        <end position="295"/>
    </location>
</feature>
<name>A0ABQ1XX29_9MICC</name>
<sequence length="422" mass="44027">MPFNRQRSKQFLHTRTNQPAWYQPLTQRNYRLFLALVFTGSVGVWMQRLAQDWLVLQLTGSPAAVGVAVALQFLPMLVVGPLSGLLVDMFPKRRIMLCCQSVIAILALGLAAWAASGTITVWAVYASCVALGVTSAINQPAVQVFVNEVVGDANLRPAIGLNNAIGQLGAMAGPAVGGVVIAQAGSAAAFAANSVLCLLVLCLIAAIRPAELHPSTRAARGRGQLLAGFRYVRERPSLLLVIALAGLLGMFGMNGPVVLAAFAERVWHNGVEGFGLFNTVSAVGALAGALLAARLRSLGGRGIVAAAGLFGLSQLVAALMPTLTLFMVMLVVVGLMTLLFLTSAATAVQLEAGPEIRGRVMALYLPLLLGGHALGGLLAGWLTEQFGVRTGLVATGGLGMLSALVIGLLLWRQGRRAGARQA</sequence>
<dbReference type="Pfam" id="PF05977">
    <property type="entry name" value="MFS_3"/>
    <property type="match status" value="1"/>
</dbReference>
<feature type="transmembrane region" description="Helical" evidence="7">
    <location>
        <begin position="326"/>
        <end position="348"/>
    </location>
</feature>
<feature type="transmembrane region" description="Helical" evidence="7">
    <location>
        <begin position="238"/>
        <end position="262"/>
    </location>
</feature>
<dbReference type="InterPro" id="IPR010290">
    <property type="entry name" value="TM_effector"/>
</dbReference>
<evidence type="ECO:0000256" key="6">
    <source>
        <dbReference type="ARBA" id="ARBA00023136"/>
    </source>
</evidence>
<evidence type="ECO:0000256" key="1">
    <source>
        <dbReference type="ARBA" id="ARBA00004651"/>
    </source>
</evidence>
<accession>A0ABQ1XX29</accession>
<feature type="transmembrane region" description="Helical" evidence="7">
    <location>
        <begin position="95"/>
        <end position="116"/>
    </location>
</feature>
<dbReference type="CDD" id="cd06173">
    <property type="entry name" value="MFS_MefA_like"/>
    <property type="match status" value="1"/>
</dbReference>
<feature type="transmembrane region" description="Helical" evidence="7">
    <location>
        <begin position="122"/>
        <end position="146"/>
    </location>
</feature>
<organism evidence="9 10">
    <name type="scientific">Pseudarthrobacter polychromogenes</name>
    <dbReference type="NCBI Taxonomy" id="1676"/>
    <lineage>
        <taxon>Bacteria</taxon>
        <taxon>Bacillati</taxon>
        <taxon>Actinomycetota</taxon>
        <taxon>Actinomycetes</taxon>
        <taxon>Micrococcales</taxon>
        <taxon>Micrococcaceae</taxon>
        <taxon>Pseudarthrobacter</taxon>
    </lineage>
</organism>
<feature type="transmembrane region" description="Helical" evidence="7">
    <location>
        <begin position="187"/>
        <end position="207"/>
    </location>
</feature>
<evidence type="ECO:0000256" key="5">
    <source>
        <dbReference type="ARBA" id="ARBA00022989"/>
    </source>
</evidence>
<evidence type="ECO:0000256" key="7">
    <source>
        <dbReference type="SAM" id="Phobius"/>
    </source>
</evidence>
<keyword evidence="5 7" id="KW-1133">Transmembrane helix</keyword>
<dbReference type="Proteomes" id="UP000596938">
    <property type="component" value="Unassembled WGS sequence"/>
</dbReference>
<feature type="transmembrane region" description="Helical" evidence="7">
    <location>
        <begin position="388"/>
        <end position="411"/>
    </location>
</feature>
<keyword evidence="3" id="KW-1003">Cell membrane</keyword>
<keyword evidence="2" id="KW-0813">Transport</keyword>
<dbReference type="InterPro" id="IPR020846">
    <property type="entry name" value="MFS_dom"/>
</dbReference>
<keyword evidence="4 7" id="KW-0812">Transmembrane</keyword>
<feature type="transmembrane region" description="Helical" evidence="7">
    <location>
        <begin position="62"/>
        <end position="83"/>
    </location>
</feature>
<feature type="transmembrane region" description="Helical" evidence="7">
    <location>
        <begin position="32"/>
        <end position="50"/>
    </location>
</feature>
<dbReference type="PROSITE" id="PS50850">
    <property type="entry name" value="MFS"/>
    <property type="match status" value="1"/>
</dbReference>
<dbReference type="PANTHER" id="PTHR23513:SF11">
    <property type="entry name" value="STAPHYLOFERRIN A TRANSPORTER"/>
    <property type="match status" value="1"/>
</dbReference>
<evidence type="ECO:0000256" key="4">
    <source>
        <dbReference type="ARBA" id="ARBA00022692"/>
    </source>
</evidence>